<proteinExistence type="predicted"/>
<accession>A0A804HMB2</accession>
<keyword evidence="2" id="KW-1185">Reference proteome</keyword>
<organism evidence="1 2">
    <name type="scientific">Musa acuminata subsp. malaccensis</name>
    <name type="common">Wild banana</name>
    <name type="synonym">Musa malaccensis</name>
    <dbReference type="NCBI Taxonomy" id="214687"/>
    <lineage>
        <taxon>Eukaryota</taxon>
        <taxon>Viridiplantae</taxon>
        <taxon>Streptophyta</taxon>
        <taxon>Embryophyta</taxon>
        <taxon>Tracheophyta</taxon>
        <taxon>Spermatophyta</taxon>
        <taxon>Magnoliopsida</taxon>
        <taxon>Liliopsida</taxon>
        <taxon>Zingiberales</taxon>
        <taxon>Musaceae</taxon>
        <taxon>Musa</taxon>
    </lineage>
</organism>
<dbReference type="EnsemblPlants" id="Ma00_t01520.1">
    <property type="protein sequence ID" value="Ma00_p01520.1"/>
    <property type="gene ID" value="Ma00_g01520"/>
</dbReference>
<evidence type="ECO:0000313" key="1">
    <source>
        <dbReference type="EnsemblPlants" id="Ma00_p01520.1"/>
    </source>
</evidence>
<dbReference type="InParanoid" id="A0A804HMB2"/>
<reference evidence="1" key="1">
    <citation type="submission" date="2021-05" db="UniProtKB">
        <authorList>
            <consortium name="EnsemblPlants"/>
        </authorList>
    </citation>
    <scope>IDENTIFICATION</scope>
    <source>
        <strain evidence="1">subsp. malaccensis</strain>
    </source>
</reference>
<dbReference type="AlphaFoldDB" id="A0A804HMB2"/>
<dbReference type="Proteomes" id="UP000012960">
    <property type="component" value="Unplaced"/>
</dbReference>
<dbReference type="Gramene" id="Ma00_t01520.1">
    <property type="protein sequence ID" value="Ma00_p01520.1"/>
    <property type="gene ID" value="Ma00_g01520"/>
</dbReference>
<name>A0A804HMB2_MUSAM</name>
<protein>
    <submittedName>
        <fullName evidence="1">Uncharacterized protein</fullName>
    </submittedName>
</protein>
<evidence type="ECO:0000313" key="2">
    <source>
        <dbReference type="Proteomes" id="UP000012960"/>
    </source>
</evidence>
<sequence>MNAISLLGLGDYLRVFQNSWIPDAERLLI</sequence>